<dbReference type="GO" id="GO:0005525">
    <property type="term" value="F:GTP binding"/>
    <property type="evidence" value="ECO:0007669"/>
    <property type="project" value="UniProtKB-KW"/>
</dbReference>
<dbReference type="InterPro" id="IPR036525">
    <property type="entry name" value="Tubulin/FtsZ_GTPase_sf"/>
</dbReference>
<dbReference type="Gene3D" id="3.30.1330.150">
    <property type="match status" value="1"/>
</dbReference>
<dbReference type="Gene3D" id="3.40.50.1440">
    <property type="entry name" value="Tubulin/FtsZ, GTPase domain"/>
    <property type="match status" value="1"/>
</dbReference>
<dbReference type="SMART" id="SM00864">
    <property type="entry name" value="Tubulin"/>
    <property type="match status" value="1"/>
</dbReference>
<organism evidence="4 5">
    <name type="scientific">Megamonas funiformis</name>
    <dbReference type="NCBI Taxonomy" id="437897"/>
    <lineage>
        <taxon>Bacteria</taxon>
        <taxon>Bacillati</taxon>
        <taxon>Bacillota</taxon>
        <taxon>Negativicutes</taxon>
        <taxon>Selenomonadales</taxon>
        <taxon>Selenomonadaceae</taxon>
        <taxon>Megamonas</taxon>
    </lineage>
</organism>
<dbReference type="AlphaFoldDB" id="A0AAW4U2I2"/>
<keyword evidence="1" id="KW-0547">Nucleotide-binding</keyword>
<dbReference type="GO" id="GO:0005874">
    <property type="term" value="C:microtubule"/>
    <property type="evidence" value="ECO:0007669"/>
    <property type="project" value="InterPro"/>
</dbReference>
<proteinExistence type="predicted"/>
<sequence>MILREHLLYIGIGQCGGNIGDEFQKQNIQTICVNSSLRDLDTLKYVNQKLHLKDGAGANHNRKKSKQLFIKELPTFLNTIGEKVRQHDIKIILVGYSSAGGTGSGIGNIAAELIKKKYPNIVVCMVSVLPSDLETIKAHYNSYLCFQELMQNKICGATFILDNNSFEDKLEINREFVENFCNLIDIPQCDSSQLKRIDENEILEVLSAKNMAIITSIPYIENQNIIDSLLKSLNDNVYAPREEDNKLGYLLLSLADRNLSFEKTLADLQLSIGKPIDAYITSNTRKKTIICLTGLKMPEERINKIKNVIEGNSKIIEETLNNNISITNISDDLSNLLDTPNLDLPINNNLTNDTNDNNFEDLISKYL</sequence>
<dbReference type="Pfam" id="PF00091">
    <property type="entry name" value="Tubulin"/>
    <property type="match status" value="1"/>
</dbReference>
<dbReference type="InterPro" id="IPR003008">
    <property type="entry name" value="Tubulin_FtsZ_GTPase"/>
</dbReference>
<evidence type="ECO:0000313" key="5">
    <source>
        <dbReference type="Proteomes" id="UP001198190"/>
    </source>
</evidence>
<feature type="domain" description="Tubulin/FtsZ GTPase" evidence="3">
    <location>
        <begin position="6"/>
        <end position="188"/>
    </location>
</feature>
<dbReference type="RefSeq" id="WP_193525912.1">
    <property type="nucleotide sequence ID" value="NZ_CAUHOT010000014.1"/>
</dbReference>
<dbReference type="SUPFAM" id="SSF52490">
    <property type="entry name" value="Tubulin nucleotide-binding domain-like"/>
    <property type="match status" value="1"/>
</dbReference>
<dbReference type="PROSITE" id="PS00227">
    <property type="entry name" value="TUBULIN"/>
    <property type="match status" value="1"/>
</dbReference>
<dbReference type="Proteomes" id="UP001198190">
    <property type="component" value="Unassembled WGS sequence"/>
</dbReference>
<dbReference type="InterPro" id="IPR017975">
    <property type="entry name" value="Tubulin_CS"/>
</dbReference>
<evidence type="ECO:0000256" key="1">
    <source>
        <dbReference type="ARBA" id="ARBA00022741"/>
    </source>
</evidence>
<comment type="caution">
    <text evidence="4">The sequence shown here is derived from an EMBL/GenBank/DDBJ whole genome shotgun (WGS) entry which is preliminary data.</text>
</comment>
<dbReference type="GO" id="GO:0007017">
    <property type="term" value="P:microtubule-based process"/>
    <property type="evidence" value="ECO:0007669"/>
    <property type="project" value="InterPro"/>
</dbReference>
<dbReference type="EMBL" id="JAJCGD010000023">
    <property type="protein sequence ID" value="MCB6828718.1"/>
    <property type="molecule type" value="Genomic_DNA"/>
</dbReference>
<name>A0AAW4U2I2_9FIRM</name>
<evidence type="ECO:0000313" key="4">
    <source>
        <dbReference type="EMBL" id="MCB6828718.1"/>
    </source>
</evidence>
<reference evidence="4" key="1">
    <citation type="submission" date="2021-10" db="EMBL/GenBank/DDBJ databases">
        <title>Collection of gut derived symbiotic bacterial strains cultured from healthy donors.</title>
        <authorList>
            <person name="Lin H."/>
            <person name="Littmann E."/>
            <person name="Claire K."/>
            <person name="Pamer E."/>
        </authorList>
    </citation>
    <scope>NUCLEOTIDE SEQUENCE</scope>
    <source>
        <strain evidence="4">MSK.7.16</strain>
    </source>
</reference>
<accession>A0AAW4U2I2</accession>
<protein>
    <recommendedName>
        <fullName evidence="3">Tubulin/FtsZ GTPase domain-containing protein</fullName>
    </recommendedName>
</protein>
<keyword evidence="2" id="KW-0342">GTP-binding</keyword>
<gene>
    <name evidence="4" type="ORF">LIY65_08415</name>
</gene>
<evidence type="ECO:0000256" key="2">
    <source>
        <dbReference type="ARBA" id="ARBA00023134"/>
    </source>
</evidence>
<evidence type="ECO:0000259" key="3">
    <source>
        <dbReference type="SMART" id="SM00864"/>
    </source>
</evidence>